<dbReference type="Pfam" id="PF01590">
    <property type="entry name" value="GAF"/>
    <property type="match status" value="1"/>
</dbReference>
<dbReference type="SUPFAM" id="SSF55781">
    <property type="entry name" value="GAF domain-like"/>
    <property type="match status" value="1"/>
</dbReference>
<dbReference type="InterPro" id="IPR029787">
    <property type="entry name" value="Nucleotide_cyclase"/>
</dbReference>
<feature type="domain" description="GGDEF" evidence="2">
    <location>
        <begin position="320"/>
        <end position="447"/>
    </location>
</feature>
<dbReference type="InterPro" id="IPR029016">
    <property type="entry name" value="GAF-like_dom_sf"/>
</dbReference>
<dbReference type="InterPro" id="IPR000160">
    <property type="entry name" value="GGDEF_dom"/>
</dbReference>
<evidence type="ECO:0000256" key="1">
    <source>
        <dbReference type="SAM" id="MobiDB-lite"/>
    </source>
</evidence>
<dbReference type="NCBIfam" id="TIGR00254">
    <property type="entry name" value="GGDEF"/>
    <property type="match status" value="1"/>
</dbReference>
<dbReference type="InterPro" id="IPR043128">
    <property type="entry name" value="Rev_trsase/Diguanyl_cyclase"/>
</dbReference>
<name>A0A369MHA6_EGGLN</name>
<dbReference type="Pfam" id="PF00990">
    <property type="entry name" value="GGDEF"/>
    <property type="match status" value="1"/>
</dbReference>
<evidence type="ECO:0000313" key="3">
    <source>
        <dbReference type="EMBL" id="RDB69984.1"/>
    </source>
</evidence>
<dbReference type="SUPFAM" id="SSF55073">
    <property type="entry name" value="Nucleotide cyclase"/>
    <property type="match status" value="1"/>
</dbReference>
<dbReference type="PROSITE" id="PS50887">
    <property type="entry name" value="GGDEF"/>
    <property type="match status" value="1"/>
</dbReference>
<dbReference type="InterPro" id="IPR050469">
    <property type="entry name" value="Diguanylate_Cyclase"/>
</dbReference>
<proteinExistence type="predicted"/>
<dbReference type="PANTHER" id="PTHR45138">
    <property type="entry name" value="REGULATORY COMPONENTS OF SENSORY TRANSDUCTION SYSTEM"/>
    <property type="match status" value="1"/>
</dbReference>
<feature type="region of interest" description="Disordered" evidence="1">
    <location>
        <begin position="439"/>
        <end position="462"/>
    </location>
</feature>
<dbReference type="GO" id="GO:0052621">
    <property type="term" value="F:diguanylate cyclase activity"/>
    <property type="evidence" value="ECO:0007669"/>
    <property type="project" value="TreeGrafter"/>
</dbReference>
<dbReference type="PANTHER" id="PTHR45138:SF9">
    <property type="entry name" value="DIGUANYLATE CYCLASE DGCM-RELATED"/>
    <property type="match status" value="1"/>
</dbReference>
<dbReference type="EMBL" id="PPTU01000011">
    <property type="protein sequence ID" value="RDB69984.1"/>
    <property type="molecule type" value="Genomic_DNA"/>
</dbReference>
<feature type="compositionally biased region" description="Basic and acidic residues" evidence="1">
    <location>
        <begin position="450"/>
        <end position="462"/>
    </location>
</feature>
<dbReference type="Proteomes" id="UP000253970">
    <property type="component" value="Unassembled WGS sequence"/>
</dbReference>
<sequence>MAEYNDDLSYPDPFYISDIETYELLHVNEAGRRLFKVPLDADLEGVKCYEFLQGRDEPCPFCTNHLLSVEKSYVWEFTNPLTNHRHLLNDRLINWGGKLVRLEVGFDLTDQKEEGMRFRNLHRNEEVILEIANDLYRETDPERASVRMLERLGEELGAERSYLFSARGEGFSNTHEWCADGISSQIESLQDMDYRLFERWLDLFGRGECVLIEDLDAIKGVVDPREYETLHVQEIASLVVAPIERDGRLVGFLGMDNPPADQIRDIAPLLRTLCYFYSMTLQRIENERQLVAMSYHDSLTGLYNRNRYNEDVRRLEKLARPFGAVFLDVNGMKEINDRGGHAEGDHLLQTCAQTMQRVLGEVARLYRVGGDEFVATVVDTDEAGFRSLVERLQKAFDEVPSCEVAIGAQWTPRSSEIDRTLFDADEAMYRDKRRFYQNRSTSDVAPSRRARGDRFDERERAKARDVAQEGTLMELLGIGFARHRLDEAFTTLESNACYSLVTGDDEEGRRAVGALAKEAREAGERGFAGTVCVNRGGVPARVRVSGVFAEDGAAGGAVALASYVDVEDALASMGKEAYKPSNS</sequence>
<dbReference type="Gene3D" id="3.30.70.270">
    <property type="match status" value="1"/>
</dbReference>
<dbReference type="SMART" id="SM00267">
    <property type="entry name" value="GGDEF"/>
    <property type="match status" value="1"/>
</dbReference>
<comment type="caution">
    <text evidence="3">The sequence shown here is derived from an EMBL/GenBank/DDBJ whole genome shotgun (WGS) entry which is preliminary data.</text>
</comment>
<dbReference type="Gene3D" id="3.30.450.40">
    <property type="match status" value="1"/>
</dbReference>
<evidence type="ECO:0000313" key="4">
    <source>
        <dbReference type="Proteomes" id="UP000253970"/>
    </source>
</evidence>
<protein>
    <submittedName>
        <fullName evidence="3">Sensor domain-containing diguanylate cyclase</fullName>
    </submittedName>
</protein>
<reference evidence="3 4" key="1">
    <citation type="journal article" date="2018" name="Elife">
        <title>Discovery and characterization of a prevalent human gut bacterial enzyme sufficient for the inactivation of a family of plant toxins.</title>
        <authorList>
            <person name="Koppel N."/>
            <person name="Bisanz J.E."/>
            <person name="Pandelia M.E."/>
            <person name="Turnbaugh P.J."/>
            <person name="Balskus E.P."/>
        </authorList>
    </citation>
    <scope>NUCLEOTIDE SEQUENCE [LARGE SCALE GENOMIC DNA]</scope>
    <source>
        <strain evidence="3 4">W1 BHI 6</strain>
    </source>
</reference>
<gene>
    <name evidence="3" type="ORF">C1875_08330</name>
</gene>
<dbReference type="InterPro" id="IPR003018">
    <property type="entry name" value="GAF"/>
</dbReference>
<accession>A0A369MHA6</accession>
<dbReference type="AlphaFoldDB" id="A0A369MHA6"/>
<evidence type="ECO:0000259" key="2">
    <source>
        <dbReference type="PROSITE" id="PS50887"/>
    </source>
</evidence>
<dbReference type="CDD" id="cd01949">
    <property type="entry name" value="GGDEF"/>
    <property type="match status" value="1"/>
</dbReference>
<organism evidence="3 4">
    <name type="scientific">Eggerthella lenta</name>
    <name type="common">Eubacterium lentum</name>
    <dbReference type="NCBI Taxonomy" id="84112"/>
    <lineage>
        <taxon>Bacteria</taxon>
        <taxon>Bacillati</taxon>
        <taxon>Actinomycetota</taxon>
        <taxon>Coriobacteriia</taxon>
        <taxon>Eggerthellales</taxon>
        <taxon>Eggerthellaceae</taxon>
        <taxon>Eggerthella</taxon>
    </lineage>
</organism>
<dbReference type="RefSeq" id="WP_114533866.1">
    <property type="nucleotide sequence ID" value="NZ_JAQDVM010000001.1"/>
</dbReference>